<evidence type="ECO:0000256" key="2">
    <source>
        <dbReference type="ARBA" id="ARBA00007639"/>
    </source>
</evidence>
<dbReference type="InterPro" id="IPR050555">
    <property type="entry name" value="Bact_Solute-Bind_Prot2"/>
</dbReference>
<dbReference type="Gene3D" id="3.40.50.2300">
    <property type="match status" value="2"/>
</dbReference>
<evidence type="ECO:0000259" key="4">
    <source>
        <dbReference type="Pfam" id="PF13407"/>
    </source>
</evidence>
<dbReference type="PANTHER" id="PTHR30036">
    <property type="entry name" value="D-XYLOSE-BINDING PERIPLASMIC PROTEIN"/>
    <property type="match status" value="1"/>
</dbReference>
<dbReference type="RefSeq" id="WP_378136459.1">
    <property type="nucleotide sequence ID" value="NZ_JBHSMI010000029.1"/>
</dbReference>
<reference evidence="6" key="1">
    <citation type="journal article" date="2019" name="Int. J. Syst. Evol. Microbiol.">
        <title>The Global Catalogue of Microorganisms (GCM) 10K type strain sequencing project: providing services to taxonomists for standard genome sequencing and annotation.</title>
        <authorList>
            <consortium name="The Broad Institute Genomics Platform"/>
            <consortium name="The Broad Institute Genome Sequencing Center for Infectious Disease"/>
            <person name="Wu L."/>
            <person name="Ma J."/>
        </authorList>
    </citation>
    <scope>NUCLEOTIDE SEQUENCE [LARGE SCALE GENOMIC DNA]</scope>
    <source>
        <strain evidence="6">CGMCC 1.18575</strain>
    </source>
</reference>
<feature type="chain" id="PRO_5047382258" evidence="3">
    <location>
        <begin position="20"/>
        <end position="332"/>
    </location>
</feature>
<accession>A0ABW0I202</accession>
<sequence>MKKRTLIWALVAVMVLVLAACGKNNNSNNASPSASGQASPSAKEDPKTIIYVNPLVGHPVFIQAHEGLKDAAKKYGYKIVEVGPSTIDATAMVKELENAVVQKADAIVTVPLNWEAFGNVYKKIKDAGIPIVNLNSDTPADTRLAYIGTDAATYGKDAADKLASKMNGKGNVAIMMVALDIQVQAEMKDAIVKRFEEKYPDMKVSVVEADKGDMLVGVQKFTDIFKANPDVNAVIALNANAGVEAAKAMKELGLKDKITVLGIDDIQETVDNIKDGYIWASKVQNFYRMGYQAVESIHSHFAGDTVTSIMDSGTIFLTKDSVDTYKESLKVF</sequence>
<organism evidence="5 6">
    <name type="scientific">Cohnella soli</name>
    <dbReference type="NCBI Taxonomy" id="425005"/>
    <lineage>
        <taxon>Bacteria</taxon>
        <taxon>Bacillati</taxon>
        <taxon>Bacillota</taxon>
        <taxon>Bacilli</taxon>
        <taxon>Bacillales</taxon>
        <taxon>Paenibacillaceae</taxon>
        <taxon>Cohnella</taxon>
    </lineage>
</organism>
<evidence type="ECO:0000313" key="5">
    <source>
        <dbReference type="EMBL" id="MFC5405322.1"/>
    </source>
</evidence>
<feature type="signal peptide" evidence="3">
    <location>
        <begin position="1"/>
        <end position="19"/>
    </location>
</feature>
<dbReference type="EMBL" id="JBHSMI010000029">
    <property type="protein sequence ID" value="MFC5405322.1"/>
    <property type="molecule type" value="Genomic_DNA"/>
</dbReference>
<proteinExistence type="inferred from homology"/>
<gene>
    <name evidence="5" type="ORF">ACFPOF_21480</name>
</gene>
<comment type="caution">
    <text evidence="5">The sequence shown here is derived from an EMBL/GenBank/DDBJ whole genome shotgun (WGS) entry which is preliminary data.</text>
</comment>
<evidence type="ECO:0000313" key="6">
    <source>
        <dbReference type="Proteomes" id="UP001596113"/>
    </source>
</evidence>
<keyword evidence="6" id="KW-1185">Reference proteome</keyword>
<protein>
    <submittedName>
        <fullName evidence="5">Sugar ABC transporter substrate-binding protein</fullName>
    </submittedName>
</protein>
<evidence type="ECO:0000256" key="3">
    <source>
        <dbReference type="SAM" id="SignalP"/>
    </source>
</evidence>
<dbReference type="SUPFAM" id="SSF53822">
    <property type="entry name" value="Periplasmic binding protein-like I"/>
    <property type="match status" value="1"/>
</dbReference>
<comment type="subcellular location">
    <subcellularLocation>
        <location evidence="1">Cell envelope</location>
    </subcellularLocation>
</comment>
<dbReference type="PANTHER" id="PTHR30036:SF7">
    <property type="entry name" value="ABC TRANSPORTER PERIPLASMIC-BINDING PROTEIN YPHF"/>
    <property type="match status" value="1"/>
</dbReference>
<dbReference type="InterPro" id="IPR025997">
    <property type="entry name" value="SBP_2_dom"/>
</dbReference>
<feature type="domain" description="Periplasmic binding protein" evidence="4">
    <location>
        <begin position="49"/>
        <end position="303"/>
    </location>
</feature>
<dbReference type="Pfam" id="PF13407">
    <property type="entry name" value="Peripla_BP_4"/>
    <property type="match status" value="1"/>
</dbReference>
<comment type="similarity">
    <text evidence="2">Belongs to the bacterial solute-binding protein 2 family.</text>
</comment>
<evidence type="ECO:0000256" key="1">
    <source>
        <dbReference type="ARBA" id="ARBA00004196"/>
    </source>
</evidence>
<dbReference type="InterPro" id="IPR028082">
    <property type="entry name" value="Peripla_BP_I"/>
</dbReference>
<dbReference type="PROSITE" id="PS51257">
    <property type="entry name" value="PROKAR_LIPOPROTEIN"/>
    <property type="match status" value="1"/>
</dbReference>
<keyword evidence="3" id="KW-0732">Signal</keyword>
<dbReference type="Proteomes" id="UP001596113">
    <property type="component" value="Unassembled WGS sequence"/>
</dbReference>
<name>A0ABW0I202_9BACL</name>